<dbReference type="PROSITE" id="PS51702">
    <property type="entry name" value="HTH_MU"/>
    <property type="match status" value="1"/>
</dbReference>
<dbReference type="Gene3D" id="2.30.30.130">
    <property type="entry name" value="Transposase, Mu, C-terminal"/>
    <property type="match status" value="1"/>
</dbReference>
<dbReference type="InterPro" id="IPR036397">
    <property type="entry name" value="RNaseH_sf"/>
</dbReference>
<dbReference type="GO" id="GO:0004803">
    <property type="term" value="F:transposase activity"/>
    <property type="evidence" value="ECO:0007669"/>
    <property type="project" value="InterPro"/>
</dbReference>
<dbReference type="Pfam" id="PF09039">
    <property type="entry name" value="HTH_Tnp_Mu_2"/>
    <property type="match status" value="1"/>
</dbReference>
<dbReference type="SUPFAM" id="SSF53098">
    <property type="entry name" value="Ribonuclease H-like"/>
    <property type="match status" value="1"/>
</dbReference>
<dbReference type="InterPro" id="IPR036388">
    <property type="entry name" value="WH-like_DNA-bd_sf"/>
</dbReference>
<dbReference type="RefSeq" id="WP_197939147.1">
    <property type="nucleotide sequence ID" value="NZ_CP065713.1"/>
</dbReference>
<dbReference type="PROSITE" id="PS50994">
    <property type="entry name" value="INTEGRASE"/>
    <property type="match status" value="1"/>
</dbReference>
<reference evidence="3 4" key="1">
    <citation type="submission" date="2020-12" db="EMBL/GenBank/DDBJ databases">
        <title>FDA dAtabase for Regulatory Grade micrObial Sequences (FDA-ARGOS): Supporting development and validation of Infectious Disease Dx tests.</title>
        <authorList>
            <person name="Sproer C."/>
            <person name="Gronow S."/>
            <person name="Severitt S."/>
            <person name="Schroder I."/>
            <person name="Tallon L."/>
            <person name="Sadzewicz L."/>
            <person name="Zhao X."/>
            <person name="Boylan J."/>
            <person name="Ott S."/>
            <person name="Bowen H."/>
            <person name="Vavikolanu K."/>
            <person name="Mehta A."/>
            <person name="Aluvathingal J."/>
            <person name="Nadendla S."/>
            <person name="Lowell S."/>
            <person name="Myers T."/>
            <person name="Yan Y."/>
            <person name="Sichtig H."/>
        </authorList>
    </citation>
    <scope>NUCLEOTIDE SEQUENCE [LARGE SCALE GENOMIC DNA]</scope>
    <source>
        <strain evidence="3 4">FDAARGOS_881</strain>
    </source>
</reference>
<dbReference type="InterPro" id="IPR009061">
    <property type="entry name" value="DNA-bd_dom_put_sf"/>
</dbReference>
<dbReference type="InterPro" id="IPR003314">
    <property type="entry name" value="Mu-type_HTH"/>
</dbReference>
<dbReference type="InterPro" id="IPR004189">
    <property type="entry name" value="Phage_Mu_transposase"/>
</dbReference>
<gene>
    <name evidence="3" type="ORF">I6G38_18135</name>
</gene>
<dbReference type="SUPFAM" id="SSF50610">
    <property type="entry name" value="mu transposase, C-terminal domain"/>
    <property type="match status" value="1"/>
</dbReference>
<dbReference type="Gene3D" id="3.30.420.10">
    <property type="entry name" value="Ribonuclease H-like superfamily/Ribonuclease H"/>
    <property type="match status" value="1"/>
</dbReference>
<dbReference type="Pfam" id="PF09299">
    <property type="entry name" value="Mu-transpos_C"/>
    <property type="match status" value="1"/>
</dbReference>
<dbReference type="InterPro" id="IPR012337">
    <property type="entry name" value="RNaseH-like_sf"/>
</dbReference>
<evidence type="ECO:0000313" key="4">
    <source>
        <dbReference type="Proteomes" id="UP000594836"/>
    </source>
</evidence>
<dbReference type="Pfam" id="PF02316">
    <property type="entry name" value="HTH_Tnp_Mu_1"/>
    <property type="match status" value="1"/>
</dbReference>
<organism evidence="3 4">
    <name type="scientific">Sphingomonas paucimobilis</name>
    <name type="common">Pseudomonas paucimobilis</name>
    <dbReference type="NCBI Taxonomy" id="13689"/>
    <lineage>
        <taxon>Bacteria</taxon>
        <taxon>Pseudomonadati</taxon>
        <taxon>Pseudomonadota</taxon>
        <taxon>Alphaproteobacteria</taxon>
        <taxon>Sphingomonadales</taxon>
        <taxon>Sphingomonadaceae</taxon>
        <taxon>Sphingomonas</taxon>
    </lineage>
</organism>
<dbReference type="GO" id="GO:0003677">
    <property type="term" value="F:DNA binding"/>
    <property type="evidence" value="ECO:0007669"/>
    <property type="project" value="InterPro"/>
</dbReference>
<name>A0A7T3A9P6_SPHPI</name>
<dbReference type="Pfam" id="PF02914">
    <property type="entry name" value="DDE_2"/>
    <property type="match status" value="1"/>
</dbReference>
<accession>A0A7T3A9P6</accession>
<dbReference type="InterPro" id="IPR015126">
    <property type="entry name" value="Mu_I-gamma"/>
</dbReference>
<protein>
    <submittedName>
        <fullName evidence="3">Mu transposase C-terminal domain-containing protein</fullName>
    </submittedName>
</protein>
<proteinExistence type="predicted"/>
<dbReference type="SUPFAM" id="SSF46955">
    <property type="entry name" value="Putative DNA-binding domain"/>
    <property type="match status" value="1"/>
</dbReference>
<evidence type="ECO:0000259" key="2">
    <source>
        <dbReference type="PROSITE" id="PS51702"/>
    </source>
</evidence>
<dbReference type="SUPFAM" id="SSF46689">
    <property type="entry name" value="Homeodomain-like"/>
    <property type="match status" value="2"/>
</dbReference>
<dbReference type="GO" id="GO:0015074">
    <property type="term" value="P:DNA integration"/>
    <property type="evidence" value="ECO:0007669"/>
    <property type="project" value="InterPro"/>
</dbReference>
<dbReference type="InterPro" id="IPR015378">
    <property type="entry name" value="Transposase-like_Mu_C"/>
</dbReference>
<feature type="domain" description="Integrase catalytic" evidence="1">
    <location>
        <begin position="254"/>
        <end position="470"/>
    </location>
</feature>
<dbReference type="EMBL" id="CP065713">
    <property type="protein sequence ID" value="QPT08610.1"/>
    <property type="molecule type" value="Genomic_DNA"/>
</dbReference>
<sequence length="655" mass="72453">MKIDGFKEWFSADELAELKLPGLPAQKRKVNERAAKDGWALRSGANGEPLARPRKARGGGLEYHVDVLPAAARMAIQAAGVAVAADIHTAPPERQRQSPSWRWYDGASDEVKAKARQRLQTITLIEAYERAGMTRSAAVASAAARDGVSVATVWNWLSLIDGVARGDRLPALAPRRQGGGAEAQVDAGAWQFLLSDYLRPEKPTFASCYARMVESYARPRGIDVPHMKTLRRKLEREVDGRVVIAQREGAEALRRTLPSQERTVMDLHALEAVNIDGHKFDVFVRWPDGRVGRPLMVAIQDLFSRKMVAWRIDESESAQVTRLVFADLFKNWGIPAHCVLDNGRAFASKVITGGAKSRFRFKIRDDEPTGVLVSLGVHIHFATPYRGQSKPIERAFRDLCDTIAKHPAFAGAYTGNRPDAKPENYGERAIPIDQFRAIVDIAMAAHNAKPGRRTETAKGRSFDDVFAASYAVSPIGRATPEQLRLALLTADDRTCDRQTGAIFYEGNRYYAPELRDHAGKKVTIRFDPDDLHSEIHVYDRAGGFLATAPVIEATGFFDKESAGQRRAQEAELRRTARDLTKMQNLLSAAELAAMMPDHIDEDVTPAAGATRIVRHRGQTKGQLKVVKEAPQQPVSNVIDRLTDAMDRVVPLKRVG</sequence>
<dbReference type="InterPro" id="IPR009057">
    <property type="entry name" value="Homeodomain-like_sf"/>
</dbReference>
<dbReference type="GO" id="GO:0006313">
    <property type="term" value="P:DNA transposition"/>
    <property type="evidence" value="ECO:0007669"/>
    <property type="project" value="InterPro"/>
</dbReference>
<dbReference type="InterPro" id="IPR001584">
    <property type="entry name" value="Integrase_cat-core"/>
</dbReference>
<evidence type="ECO:0000313" key="3">
    <source>
        <dbReference type="EMBL" id="QPT08610.1"/>
    </source>
</evidence>
<dbReference type="Gene3D" id="1.10.10.60">
    <property type="entry name" value="Homeodomain-like"/>
    <property type="match status" value="2"/>
</dbReference>
<evidence type="ECO:0000259" key="1">
    <source>
        <dbReference type="PROSITE" id="PS50994"/>
    </source>
</evidence>
<dbReference type="AlphaFoldDB" id="A0A7T3A9P6"/>
<feature type="domain" description="HTH Mu-type" evidence="2">
    <location>
        <begin position="8"/>
        <end position="84"/>
    </location>
</feature>
<dbReference type="Gene3D" id="1.10.10.10">
    <property type="entry name" value="Winged helix-like DNA-binding domain superfamily/Winged helix DNA-binding domain"/>
    <property type="match status" value="1"/>
</dbReference>
<dbReference type="InterPro" id="IPR009004">
    <property type="entry name" value="Transposase_Mu_C"/>
</dbReference>
<dbReference type="Proteomes" id="UP000594836">
    <property type="component" value="Chromosome"/>
</dbReference>